<evidence type="ECO:0000313" key="8">
    <source>
        <dbReference type="EMBL" id="AIA56393.1"/>
    </source>
</evidence>
<dbReference type="PROSITE" id="PS01068">
    <property type="entry name" value="OMPA_1"/>
    <property type="match status" value="1"/>
</dbReference>
<dbReference type="PRINTS" id="PR01021">
    <property type="entry name" value="OMPADOMAIN"/>
</dbReference>
<dbReference type="EMBL" id="CP005986">
    <property type="protein sequence ID" value="AIA56393.1"/>
    <property type="molecule type" value="Genomic_DNA"/>
</dbReference>
<evidence type="ECO:0000313" key="9">
    <source>
        <dbReference type="Proteomes" id="UP000005522"/>
    </source>
</evidence>
<protein>
    <submittedName>
        <fullName evidence="8">Outer membrane protein A</fullName>
    </submittedName>
</protein>
<evidence type="ECO:0000256" key="1">
    <source>
        <dbReference type="ARBA" id="ARBA00004442"/>
    </source>
</evidence>
<organism evidence="8 9">
    <name type="scientific">Acidithiobacillus caldus (strain ATCC 51756 / DSM 8584 / KU)</name>
    <dbReference type="NCBI Taxonomy" id="637389"/>
    <lineage>
        <taxon>Bacteria</taxon>
        <taxon>Pseudomonadati</taxon>
        <taxon>Pseudomonadota</taxon>
        <taxon>Acidithiobacillia</taxon>
        <taxon>Acidithiobacillales</taxon>
        <taxon>Acidithiobacillaceae</taxon>
        <taxon>Acidithiobacillus</taxon>
    </lineage>
</organism>
<feature type="signal peptide" evidence="6">
    <location>
        <begin position="1"/>
        <end position="23"/>
    </location>
</feature>
<dbReference type="InterPro" id="IPR006664">
    <property type="entry name" value="OMP_bac"/>
</dbReference>
<reference evidence="8 9" key="1">
    <citation type="journal article" date="2009" name="J. Bacteriol.">
        <title>Draft genome sequence of the extremely acidophilic bacterium Acidithiobacillus caldus ATCC 51756 reveals metabolic versatility in the genus Acidithiobacillus.</title>
        <authorList>
            <person name="Valdes J."/>
            <person name="Quatrini R."/>
            <person name="Hallberg K."/>
            <person name="Dopson M."/>
            <person name="Valenzuela P.D."/>
            <person name="Holmes D.S."/>
        </authorList>
    </citation>
    <scope>NUCLEOTIDE SEQUENCE [LARGE SCALE GENOMIC DNA]</scope>
    <source>
        <strain evidence="9">ATCC 51756 / DSM 8584 / KU</strain>
    </source>
</reference>
<dbReference type="SUPFAM" id="SSF103088">
    <property type="entry name" value="OmpA-like"/>
    <property type="match status" value="1"/>
</dbReference>
<dbReference type="InterPro" id="IPR050330">
    <property type="entry name" value="Bact_OuterMem_StrucFunc"/>
</dbReference>
<dbReference type="InterPro" id="IPR006690">
    <property type="entry name" value="OMPA-like_CS"/>
</dbReference>
<evidence type="ECO:0000256" key="5">
    <source>
        <dbReference type="SAM" id="MobiDB-lite"/>
    </source>
</evidence>
<keyword evidence="2 4" id="KW-0472">Membrane</keyword>
<evidence type="ECO:0000256" key="2">
    <source>
        <dbReference type="ARBA" id="ARBA00023136"/>
    </source>
</evidence>
<dbReference type="PANTHER" id="PTHR30329:SF21">
    <property type="entry name" value="LIPOPROTEIN YIAD-RELATED"/>
    <property type="match status" value="1"/>
</dbReference>
<feature type="domain" description="OmpA-like" evidence="7">
    <location>
        <begin position="210"/>
        <end position="327"/>
    </location>
</feature>
<evidence type="ECO:0000256" key="6">
    <source>
        <dbReference type="SAM" id="SignalP"/>
    </source>
</evidence>
<dbReference type="InterPro" id="IPR036737">
    <property type="entry name" value="OmpA-like_sf"/>
</dbReference>
<dbReference type="HOGENOM" id="CLU_055761_0_0_6"/>
<evidence type="ECO:0000259" key="7">
    <source>
        <dbReference type="PROSITE" id="PS51123"/>
    </source>
</evidence>
<dbReference type="Gene3D" id="3.30.1330.60">
    <property type="entry name" value="OmpA-like domain"/>
    <property type="match status" value="1"/>
</dbReference>
<keyword evidence="6" id="KW-0732">Signal</keyword>
<dbReference type="CDD" id="cd07185">
    <property type="entry name" value="OmpA_C-like"/>
    <property type="match status" value="1"/>
</dbReference>
<feature type="chain" id="PRO_5001581941" evidence="6">
    <location>
        <begin position="24"/>
        <end position="410"/>
    </location>
</feature>
<dbReference type="KEGG" id="acz:Acaty_c2549"/>
<dbReference type="GO" id="GO:0009279">
    <property type="term" value="C:cell outer membrane"/>
    <property type="evidence" value="ECO:0007669"/>
    <property type="project" value="UniProtKB-SubCell"/>
</dbReference>
<dbReference type="Proteomes" id="UP000005522">
    <property type="component" value="Chromosome"/>
</dbReference>
<dbReference type="PROSITE" id="PS51123">
    <property type="entry name" value="OMPA_2"/>
    <property type="match status" value="1"/>
</dbReference>
<dbReference type="eggNOG" id="COG2885">
    <property type="taxonomic scope" value="Bacteria"/>
</dbReference>
<dbReference type="AlphaFoldDB" id="A0A059ZY68"/>
<dbReference type="RefSeq" id="WP_038472323.1">
    <property type="nucleotide sequence ID" value="NZ_CP005986.1"/>
</dbReference>
<dbReference type="InterPro" id="IPR006665">
    <property type="entry name" value="OmpA-like"/>
</dbReference>
<feature type="compositionally biased region" description="Polar residues" evidence="5">
    <location>
        <begin position="361"/>
        <end position="373"/>
    </location>
</feature>
<keyword evidence="3" id="KW-0998">Cell outer membrane</keyword>
<gene>
    <name evidence="8" type="ORF">Acaty_c2549</name>
</gene>
<evidence type="ECO:0000256" key="4">
    <source>
        <dbReference type="PROSITE-ProRule" id="PRU00473"/>
    </source>
</evidence>
<comment type="subcellular location">
    <subcellularLocation>
        <location evidence="1">Cell outer membrane</location>
    </subcellularLocation>
</comment>
<accession>A0A059ZY68</accession>
<dbReference type="Pfam" id="PF00691">
    <property type="entry name" value="OmpA"/>
    <property type="match status" value="1"/>
</dbReference>
<sequence length="410" mass="43928">MPRLLFVLLTTLFLSLGTTTAFAREPGADLPFLSRYPGMQMETYGHSAFDEVNIPIRKIESEKNWRAYTEHLEGEVTYIEYYNPKGRSSLEMMSNFRQALQNAGFKVRWECSASAGNCIGSGLPKVEVWRGTTVNAAGTTDNREQTVYEWLNTARALTAEHRAPNGVRTVVFINLTDGSTRLFAVQTKPMQTGLVTTNLTPVDSAGMTAALQGPGKFDMHLPFDYNKATLRPDALKTVGELAQTMRQNPQLFIGLDGHTDNIGGTDFNQKLSEARANAVKAALVAQGIDASRIATRGLGATQPVADNATDAGRAKNRRVEVVNLTPGFVPATSSTAPGAAAPGQLSLVPASAPAAANNGVPQMQGSRQGTGASVPNPAGDLANQAGYAAKDQLEYEVRSGVRSLVHGLFR</sequence>
<dbReference type="PANTHER" id="PTHR30329">
    <property type="entry name" value="STATOR ELEMENT OF FLAGELLAR MOTOR COMPLEX"/>
    <property type="match status" value="1"/>
</dbReference>
<proteinExistence type="predicted"/>
<name>A0A059ZY68_ACICK</name>
<feature type="region of interest" description="Disordered" evidence="5">
    <location>
        <begin position="356"/>
        <end position="379"/>
    </location>
</feature>
<evidence type="ECO:0000256" key="3">
    <source>
        <dbReference type="ARBA" id="ARBA00023237"/>
    </source>
</evidence>